<evidence type="ECO:0000256" key="4">
    <source>
        <dbReference type="SAM" id="Phobius"/>
    </source>
</evidence>
<evidence type="ECO:0000259" key="5">
    <source>
        <dbReference type="Pfam" id="PF10145"/>
    </source>
</evidence>
<reference evidence="6 7" key="1">
    <citation type="journal article" date="2010" name="Stand. Genomic Sci.">
        <title>Complete genome sequence of Meiothermus silvanus type strain (VI-R2).</title>
        <authorList>
            <person name="Sikorski J."/>
            <person name="Tindall B.J."/>
            <person name="Lowry S."/>
            <person name="Lucas S."/>
            <person name="Nolan M."/>
            <person name="Copeland A."/>
            <person name="Glavina Del Rio T."/>
            <person name="Tice H."/>
            <person name="Cheng J.F."/>
            <person name="Han C."/>
            <person name="Pitluck S."/>
            <person name="Liolios K."/>
            <person name="Ivanova N."/>
            <person name="Mavromatis K."/>
            <person name="Mikhailova N."/>
            <person name="Pati A."/>
            <person name="Goodwin L."/>
            <person name="Chen A."/>
            <person name="Palaniappan K."/>
            <person name="Land M."/>
            <person name="Hauser L."/>
            <person name="Chang Y.J."/>
            <person name="Jeffries C.D."/>
            <person name="Rohde M."/>
            <person name="Goker M."/>
            <person name="Woyke T."/>
            <person name="Bristow J."/>
            <person name="Eisen J.A."/>
            <person name="Markowitz V."/>
            <person name="Hugenholtz P."/>
            <person name="Kyrpides N.C."/>
            <person name="Klenk H.P."/>
            <person name="Lapidus A."/>
        </authorList>
    </citation>
    <scope>NUCLEOTIDE SEQUENCE [LARGE SCALE GENOMIC DNA]</scope>
    <source>
        <strain evidence="7">ATCC 700542 / DSM 9946 / VI-R2</strain>
    </source>
</reference>
<dbReference type="eggNOG" id="COG1196">
    <property type="taxonomic scope" value="Bacteria"/>
</dbReference>
<dbReference type="STRING" id="526227.Mesil_1213"/>
<feature type="domain" description="Phage tail tape measure protein" evidence="5">
    <location>
        <begin position="134"/>
        <end position="316"/>
    </location>
</feature>
<evidence type="ECO:0000256" key="2">
    <source>
        <dbReference type="SAM" id="Coils"/>
    </source>
</evidence>
<keyword evidence="1" id="KW-1188">Viral release from host cell</keyword>
<dbReference type="InterPro" id="IPR010090">
    <property type="entry name" value="Phage_tape_meas"/>
</dbReference>
<keyword evidence="2" id="KW-0175">Coiled coil</keyword>
<dbReference type="NCBIfam" id="TIGR01760">
    <property type="entry name" value="tape_meas_TP901"/>
    <property type="match status" value="1"/>
</dbReference>
<accession>D7BDV9</accession>
<keyword evidence="4" id="KW-0812">Transmembrane</keyword>
<feature type="transmembrane region" description="Helical" evidence="4">
    <location>
        <begin position="1155"/>
        <end position="1177"/>
    </location>
</feature>
<keyword evidence="4" id="KW-1133">Transmembrane helix</keyword>
<dbReference type="Proteomes" id="UP000001916">
    <property type="component" value="Chromosome"/>
</dbReference>
<gene>
    <name evidence="6" type="ordered locus">Mesil_1213</name>
</gene>
<sequence length="1245" mass="133963">MAEQLNLGDLIYHLGFANQDEFLQALQRVLEQAEAKAKSGGGAGGREFGEAFENEAKKALAGTGSQLVRSLGLDAVGVFLGNALYNAFQNALGATKQFIGQSVNEFARYEQGLVQLRLAGEENLGAAAAKIKEIAEASKVFSETDVSLTLGELVKAGFDASTAMELTAKSTNLASAEIDTATGKFLDLTSSAKSVSDILSGLDYNVSQAGRVIDVLGKTSQDSKLSLSDLVPAIASVAGTARGVGLEVEDLGATFAALKDRGIPAAEAATGLRSVINSLIQPPATAKDAFEKLGLVFIKADGSTRSYAEVLQNLNRVVAAGPRGVQLLAQGMDTFALNTAVALGKSSSAIGDFKQNLENASGATEELGNTLKNTALGKFQQLEAEIANTRREIGQNLQPAIALFLENVAGPFARWVGNIAAGFRAASVSVRDYRQEIEAVRNGTAPINTQTRLLREAVQQLEKTTSKEGQPLKVGPITVGRFFVTGSLEGDLKLLEEQRKRLQEAEAKLQAANAKTPPPRKEPPPSPKPLAIPDEDPVIRQARELQDQLKILQYRYTLGRLSAEQYRAELEKLQRQLQALEKAATTTERKSAVLGGLTDIRKTLEDISRSDFETRIKALSDELERQKRLFADTRDINQYAGALASVEKKAQTLGKTATTEQAKKSVRELLDQIATGRKELQKTLEEGGTQAAEVLSEQARARLQAIYGDGIQATIAAVRRSYPDFKSAFEDLLKDGLKFDDAQMLAALAFPSSFLEGLAETWGEGLSTAAQRAGERALDEFYQIPERLQKQTDAVLLRLRVSEMSPEELLGLSPQLLEKYVKELEQYGIDAENEIDRLRTAIATLTADPAVIERAIRESAEYGDEIVKTGRKVADGTDYARTGLDEFRKSLEALAAAAGTPLAAIQQLAVLEGNLKDALALGFSSPQEAERAQAQLEVLSGLLDKLSNSLRVTEAPLDRFVRKQGEVRDGLQVTIEGFTYYLDTLEQFAALASNLPDDALIGLFSGLEAEAERGNEQARALLETLRQIILARGQAFGEAPNLGATDYRKLEREGYGMDQGREAFEKDRQKREDDAQKQLEQFEAQLTDIALSFPKALVSGILSGDVAGALKQALGSATDFFLNKMLEAILGPIAEEFSKVIAKQGLGAALGGSSILGALGPIGLAVGAGLLLFDFLFNKPQPASEKAAAERSSLQSSTPSITYNVEAVLNATLQGDLKDPATRAELRGLMRQVALDVLKEVQLVK</sequence>
<evidence type="ECO:0000313" key="7">
    <source>
        <dbReference type="Proteomes" id="UP000001916"/>
    </source>
</evidence>
<evidence type="ECO:0000256" key="1">
    <source>
        <dbReference type="ARBA" id="ARBA00022612"/>
    </source>
</evidence>
<dbReference type="HOGENOM" id="CLU_266253_0_0_0"/>
<dbReference type="EMBL" id="CP002042">
    <property type="protein sequence ID" value="ADH63110.1"/>
    <property type="molecule type" value="Genomic_DNA"/>
</dbReference>
<dbReference type="AlphaFoldDB" id="D7BDV9"/>
<keyword evidence="7" id="KW-1185">Reference proteome</keyword>
<name>D7BDV9_ALLS1</name>
<evidence type="ECO:0000256" key="3">
    <source>
        <dbReference type="SAM" id="MobiDB-lite"/>
    </source>
</evidence>
<dbReference type="KEGG" id="msv:Mesil_1213"/>
<keyword evidence="4" id="KW-0472">Membrane</keyword>
<dbReference type="PANTHER" id="PTHR37813:SF1">
    <property type="entry name" value="FELS-2 PROPHAGE PROTEIN"/>
    <property type="match status" value="1"/>
</dbReference>
<dbReference type="eggNOG" id="COG5283">
    <property type="taxonomic scope" value="Bacteria"/>
</dbReference>
<feature type="coiled-coil region" evidence="2">
    <location>
        <begin position="563"/>
        <end position="629"/>
    </location>
</feature>
<evidence type="ECO:0000313" key="6">
    <source>
        <dbReference type="EMBL" id="ADH63110.1"/>
    </source>
</evidence>
<organism evidence="6 7">
    <name type="scientific">Allomeiothermus silvanus (strain ATCC 700542 / DSM 9946 / NBRC 106475 / NCIMB 13440 / VI-R2)</name>
    <name type="common">Thermus silvanus</name>
    <dbReference type="NCBI Taxonomy" id="526227"/>
    <lineage>
        <taxon>Bacteria</taxon>
        <taxon>Thermotogati</taxon>
        <taxon>Deinococcota</taxon>
        <taxon>Deinococci</taxon>
        <taxon>Thermales</taxon>
        <taxon>Thermaceae</taxon>
        <taxon>Allomeiothermus</taxon>
    </lineage>
</organism>
<dbReference type="PANTHER" id="PTHR37813">
    <property type="entry name" value="FELS-2 PROPHAGE PROTEIN"/>
    <property type="match status" value="1"/>
</dbReference>
<proteinExistence type="predicted"/>
<protein>
    <submittedName>
        <fullName evidence="6">Phage tail tape measure protein, TP901 family</fullName>
    </submittedName>
</protein>
<dbReference type="RefSeq" id="WP_013157685.1">
    <property type="nucleotide sequence ID" value="NC_014212.1"/>
</dbReference>
<dbReference type="Pfam" id="PF10145">
    <property type="entry name" value="PhageMin_Tail"/>
    <property type="match status" value="1"/>
</dbReference>
<feature type="region of interest" description="Disordered" evidence="3">
    <location>
        <begin position="505"/>
        <end position="534"/>
    </location>
</feature>